<name>A0AAP0J7P8_9MAGN</name>
<evidence type="ECO:0000313" key="2">
    <source>
        <dbReference type="Proteomes" id="UP001420932"/>
    </source>
</evidence>
<keyword evidence="2" id="KW-1185">Reference proteome</keyword>
<reference evidence="1 2" key="1">
    <citation type="submission" date="2024-01" db="EMBL/GenBank/DDBJ databases">
        <title>Genome assemblies of Stephania.</title>
        <authorList>
            <person name="Yang L."/>
        </authorList>
    </citation>
    <scope>NUCLEOTIDE SEQUENCE [LARGE SCALE GENOMIC DNA]</scope>
    <source>
        <strain evidence="1">YNDBR</strain>
        <tissue evidence="1">Leaf</tissue>
    </source>
</reference>
<proteinExistence type="predicted"/>
<protein>
    <submittedName>
        <fullName evidence="1">Uncharacterized protein</fullName>
    </submittedName>
</protein>
<comment type="caution">
    <text evidence="1">The sequence shown here is derived from an EMBL/GenBank/DDBJ whole genome shotgun (WGS) entry which is preliminary data.</text>
</comment>
<dbReference type="AlphaFoldDB" id="A0AAP0J7P8"/>
<sequence>MENIITPLDKLRSDLGAEFRGFTRRIDELFLHHSGIMSTNSKERQIVELCNTKAQDLLCLMATESILITGNPDLVTTDGVPTFVDTNPVASKLI</sequence>
<gene>
    <name evidence="1" type="ORF">Syun_016538</name>
</gene>
<organism evidence="1 2">
    <name type="scientific">Stephania yunnanensis</name>
    <dbReference type="NCBI Taxonomy" id="152371"/>
    <lineage>
        <taxon>Eukaryota</taxon>
        <taxon>Viridiplantae</taxon>
        <taxon>Streptophyta</taxon>
        <taxon>Embryophyta</taxon>
        <taxon>Tracheophyta</taxon>
        <taxon>Spermatophyta</taxon>
        <taxon>Magnoliopsida</taxon>
        <taxon>Ranunculales</taxon>
        <taxon>Menispermaceae</taxon>
        <taxon>Menispermoideae</taxon>
        <taxon>Cissampelideae</taxon>
        <taxon>Stephania</taxon>
    </lineage>
</organism>
<evidence type="ECO:0000313" key="1">
    <source>
        <dbReference type="EMBL" id="KAK9127741.1"/>
    </source>
</evidence>
<dbReference type="EMBL" id="JBBNAF010000007">
    <property type="protein sequence ID" value="KAK9127741.1"/>
    <property type="molecule type" value="Genomic_DNA"/>
</dbReference>
<accession>A0AAP0J7P8</accession>
<dbReference type="Proteomes" id="UP001420932">
    <property type="component" value="Unassembled WGS sequence"/>
</dbReference>